<proteinExistence type="predicted"/>
<reference evidence="1 2" key="1">
    <citation type="submission" date="2015-05" db="EMBL/GenBank/DDBJ databases">
        <title>A genomic and transcriptomic approach to investigate the blue pigment phenotype in Pseudomonas fluorescens.</title>
        <authorList>
            <person name="Andreani N.A."/>
            <person name="Cardazzo B."/>
        </authorList>
    </citation>
    <scope>NUCLEOTIDE SEQUENCE [LARGE SCALE GENOMIC DNA]</scope>
    <source>
        <strain evidence="1 2">Ps_22</strain>
    </source>
</reference>
<evidence type="ECO:0000313" key="1">
    <source>
        <dbReference type="EMBL" id="KWV88505.1"/>
    </source>
</evidence>
<name>A0A109LIS5_PSEFL</name>
<evidence type="ECO:0000313" key="2">
    <source>
        <dbReference type="Proteomes" id="UP000061348"/>
    </source>
</evidence>
<dbReference type="AntiFam" id="ANF00173">
    <property type="entry name" value="Shadow ORF (opposite ppk)"/>
</dbReference>
<organism evidence="1 2">
    <name type="scientific">Pseudomonas fluorescens</name>
    <dbReference type="NCBI Taxonomy" id="294"/>
    <lineage>
        <taxon>Bacteria</taxon>
        <taxon>Pseudomonadati</taxon>
        <taxon>Pseudomonadota</taxon>
        <taxon>Gammaproteobacteria</taxon>
        <taxon>Pseudomonadales</taxon>
        <taxon>Pseudomonadaceae</taxon>
        <taxon>Pseudomonas</taxon>
    </lineage>
</organism>
<accession>A0A109LIS5</accession>
<protein>
    <submittedName>
        <fullName evidence="1">Uncharacterized protein</fullName>
    </submittedName>
</protein>
<dbReference type="AlphaFoldDB" id="A0A109LIS5"/>
<dbReference type="EMBL" id="LCYA01000052">
    <property type="protein sequence ID" value="KWV88505.1"/>
    <property type="molecule type" value="Genomic_DNA"/>
</dbReference>
<dbReference type="Proteomes" id="UP000061348">
    <property type="component" value="Unassembled WGS sequence"/>
</dbReference>
<gene>
    <name evidence="1" type="ORF">PFLmoz3_01400</name>
</gene>
<sequence>MFRAGVRHFQAHRIAIAPREQFAAQGTGQVFNVFGVQRQVGVTSQAELVAALDLHALEQVIGVRVDHRRQEYIVVASAPYLFRYLDDPRQQTRRWNDRQARIAAESVDTFEFDDEVEALVHQQGERVRRVEADRRDDRRNFVPEVTAHPGLDLGGPVTTTNEADLMLFQLRQQDVVEDRVLAVHMAVHQLTDTRQGLVRLQAVGTGLLTGEGDLLLEAGNTDLEELVQVAGENQQEFQPFQQGVGLIQRLLEHADVELQL</sequence>
<comment type="caution">
    <text evidence="1">The sequence shown here is derived from an EMBL/GenBank/DDBJ whole genome shotgun (WGS) entry which is preliminary data.</text>
</comment>